<evidence type="ECO:0000256" key="6">
    <source>
        <dbReference type="ARBA" id="ARBA00022840"/>
    </source>
</evidence>
<dbReference type="STRING" id="267850.ADINL_1296"/>
<keyword evidence="2" id="KW-0444">Lipid biosynthesis</keyword>
<dbReference type="InterPro" id="IPR036554">
    <property type="entry name" value="GHMP_kinase_C_sf"/>
</dbReference>
<dbReference type="GO" id="GO:0004496">
    <property type="term" value="F:mevalonate kinase activity"/>
    <property type="evidence" value="ECO:0007669"/>
    <property type="project" value="UniProtKB-EC"/>
</dbReference>
<dbReference type="NCBIfam" id="TIGR00549">
    <property type="entry name" value="mevalon_kin"/>
    <property type="match status" value="1"/>
</dbReference>
<dbReference type="GO" id="GO:0019287">
    <property type="term" value="P:isopentenyl diphosphate biosynthetic process, mevalonate pathway"/>
    <property type="evidence" value="ECO:0007669"/>
    <property type="project" value="UniProtKB-UniPathway"/>
</dbReference>
<keyword evidence="13" id="KW-1185">Reference proteome</keyword>
<evidence type="ECO:0000256" key="2">
    <source>
        <dbReference type="ARBA" id="ARBA00022516"/>
    </source>
</evidence>
<dbReference type="Proteomes" id="UP000027318">
    <property type="component" value="Unassembled WGS sequence"/>
</dbReference>
<keyword evidence="7" id="KW-0460">Magnesium</keyword>
<dbReference type="InterPro" id="IPR014721">
    <property type="entry name" value="Ribsml_uS5_D2-typ_fold_subgr"/>
</dbReference>
<dbReference type="GO" id="GO:0005737">
    <property type="term" value="C:cytoplasm"/>
    <property type="evidence" value="ECO:0007669"/>
    <property type="project" value="InterPro"/>
</dbReference>
<dbReference type="EC" id="2.7.1.36" evidence="12"/>
<dbReference type="InterPro" id="IPR006205">
    <property type="entry name" value="Mev_gal_kin"/>
</dbReference>
<evidence type="ECO:0000256" key="8">
    <source>
        <dbReference type="ARBA" id="ARBA00023098"/>
    </source>
</evidence>
<keyword evidence="1" id="KW-0963">Cytoplasm</keyword>
<evidence type="ECO:0000259" key="11">
    <source>
        <dbReference type="Pfam" id="PF08544"/>
    </source>
</evidence>
<keyword evidence="6" id="KW-0067">ATP-binding</keyword>
<dbReference type="Pfam" id="PF08544">
    <property type="entry name" value="GHMP_kinases_C"/>
    <property type="match status" value="1"/>
</dbReference>
<dbReference type="Pfam" id="PF00288">
    <property type="entry name" value="GHMP_kinases_N"/>
    <property type="match status" value="1"/>
</dbReference>
<evidence type="ECO:0000256" key="1">
    <source>
        <dbReference type="ARBA" id="ARBA00022490"/>
    </source>
</evidence>
<evidence type="ECO:0000256" key="7">
    <source>
        <dbReference type="ARBA" id="ARBA00022842"/>
    </source>
</evidence>
<dbReference type="PRINTS" id="PR00959">
    <property type="entry name" value="MEVGALKINASE"/>
</dbReference>
<keyword evidence="4" id="KW-0547">Nucleotide-binding</keyword>
<keyword evidence="3 12" id="KW-0808">Transferase</keyword>
<protein>
    <submittedName>
        <fullName evidence="12">Mevalonate kinase</fullName>
        <ecNumber evidence="12">2.7.1.36</ecNumber>
    </submittedName>
</protein>
<evidence type="ECO:0000256" key="5">
    <source>
        <dbReference type="ARBA" id="ARBA00022777"/>
    </source>
</evidence>
<evidence type="ECO:0000256" key="3">
    <source>
        <dbReference type="ARBA" id="ARBA00022679"/>
    </source>
</evidence>
<dbReference type="UniPathway" id="UPA00057">
    <property type="reaction ID" value="UER00098"/>
</dbReference>
<keyword evidence="8" id="KW-0443">Lipid metabolism</keyword>
<comment type="caution">
    <text evidence="12">The sequence shown here is derived from an EMBL/GenBank/DDBJ whole genome shotgun (WGS) entry which is preliminary data.</text>
</comment>
<dbReference type="AlphaFoldDB" id="A0A063Y4V2"/>
<dbReference type="GO" id="GO:0005524">
    <property type="term" value="F:ATP binding"/>
    <property type="evidence" value="ECO:0007669"/>
    <property type="project" value="UniProtKB-KW"/>
</dbReference>
<name>A0A063Y4V2_9GAMM</name>
<dbReference type="EMBL" id="JMSZ01000016">
    <property type="protein sequence ID" value="KDE40704.1"/>
    <property type="molecule type" value="Genomic_DNA"/>
</dbReference>
<dbReference type="SUPFAM" id="SSF54211">
    <property type="entry name" value="Ribosomal protein S5 domain 2-like"/>
    <property type="match status" value="1"/>
</dbReference>
<evidence type="ECO:0000259" key="10">
    <source>
        <dbReference type="Pfam" id="PF00288"/>
    </source>
</evidence>
<organism evidence="12 13">
    <name type="scientific">Nitrincola lacisaponensis</name>
    <dbReference type="NCBI Taxonomy" id="267850"/>
    <lineage>
        <taxon>Bacteria</taxon>
        <taxon>Pseudomonadati</taxon>
        <taxon>Pseudomonadota</taxon>
        <taxon>Gammaproteobacteria</taxon>
        <taxon>Oceanospirillales</taxon>
        <taxon>Oceanospirillaceae</taxon>
        <taxon>Nitrincola</taxon>
    </lineage>
</organism>
<dbReference type="Gene3D" id="3.30.70.890">
    <property type="entry name" value="GHMP kinase, C-terminal domain"/>
    <property type="match status" value="1"/>
</dbReference>
<gene>
    <name evidence="12" type="ORF">ADINL_1296</name>
</gene>
<dbReference type="InterPro" id="IPR013750">
    <property type="entry name" value="GHMP_kinase_C_dom"/>
</dbReference>
<dbReference type="InterPro" id="IPR006204">
    <property type="entry name" value="GHMP_kinase_N_dom"/>
</dbReference>
<reference evidence="12 13" key="1">
    <citation type="journal article" date="2005" name="Int. J. Syst. Evol. Microbiol.">
        <title>Nitrincola lacisaponensis gen. nov., sp. nov., a novel alkaliphilic bacterium isolated from an alkaline, saline lake.</title>
        <authorList>
            <person name="Dimitriu P.A."/>
            <person name="Shukla S.K."/>
            <person name="Conradt J."/>
            <person name="Marquez M.C."/>
            <person name="Ventosa A."/>
            <person name="Maglia A."/>
            <person name="Peyton B.M."/>
            <person name="Pinkart H.C."/>
            <person name="Mormile M.R."/>
        </authorList>
    </citation>
    <scope>NUCLEOTIDE SEQUENCE [LARGE SCALE GENOMIC DNA]</scope>
    <source>
        <strain evidence="12 13">4CA</strain>
    </source>
</reference>
<sequence>MPQTSSFKVSAPGSTLLMGEHAVLRGEPALVCAVDSRMELTVTPRTDRRVLIDSALGHYAASLDELPDHPELRFVLTALRHYRPHLHQGMELVIRSAFESTIGLGSSAAITAALVTALDHLTGLERDLPARFRQGLAIIHEVQQGRGSGADLAASLYGGLLRFTTDPVTFTPLNFSQTLTLSLFYSGYKMKTAEVLQQVEQQWHRQPELLQALYRLMGQTTQATEKALAQGDLTELGRLMNVYQGLMDALGVCDATLSRMVYALRQDPQVLGAKISGSGLGDCVLALSRAVVNELPLHQRLDVRPAAAGVLIHHGADK</sequence>
<dbReference type="SUPFAM" id="SSF55060">
    <property type="entry name" value="GHMP Kinase, C-terminal domain"/>
    <property type="match status" value="1"/>
</dbReference>
<evidence type="ECO:0000313" key="12">
    <source>
        <dbReference type="EMBL" id="KDE40704.1"/>
    </source>
</evidence>
<dbReference type="PANTHER" id="PTHR43290:SF2">
    <property type="entry name" value="MEVALONATE KINASE"/>
    <property type="match status" value="1"/>
</dbReference>
<dbReference type="PATRIC" id="fig|267850.7.peg.1291"/>
<feature type="domain" description="GHMP kinase C-terminal" evidence="11">
    <location>
        <begin position="226"/>
        <end position="288"/>
    </location>
</feature>
<evidence type="ECO:0000256" key="9">
    <source>
        <dbReference type="ARBA" id="ARBA00029438"/>
    </source>
</evidence>
<evidence type="ECO:0000256" key="4">
    <source>
        <dbReference type="ARBA" id="ARBA00022741"/>
    </source>
</evidence>
<comment type="pathway">
    <text evidence="9">Isoprenoid biosynthesis; isopentenyl diphosphate biosynthesis via mevalonate pathway; isopentenyl diphosphate from (R)-mevalonate: step 1/3.</text>
</comment>
<evidence type="ECO:0000313" key="13">
    <source>
        <dbReference type="Proteomes" id="UP000027318"/>
    </source>
</evidence>
<proteinExistence type="predicted"/>
<dbReference type="RefSeq" id="WP_036545034.1">
    <property type="nucleotide sequence ID" value="NZ_JMSZ01000016.1"/>
</dbReference>
<dbReference type="InterPro" id="IPR020568">
    <property type="entry name" value="Ribosomal_Su5_D2-typ_SF"/>
</dbReference>
<accession>A0A063Y4V2</accession>
<keyword evidence="5 12" id="KW-0418">Kinase</keyword>
<feature type="domain" description="GHMP kinase N-terminal" evidence="10">
    <location>
        <begin position="74"/>
        <end position="159"/>
    </location>
</feature>
<dbReference type="PANTHER" id="PTHR43290">
    <property type="entry name" value="MEVALONATE KINASE"/>
    <property type="match status" value="1"/>
</dbReference>
<dbReference type="Gene3D" id="3.30.230.10">
    <property type="match status" value="1"/>
</dbReference>